<dbReference type="AlphaFoldDB" id="A0A345C024"/>
<proteinExistence type="predicted"/>
<evidence type="ECO:0000313" key="2">
    <source>
        <dbReference type="Proteomes" id="UP000252100"/>
    </source>
</evidence>
<reference evidence="1 2" key="1">
    <citation type="journal article" date="2018" name="J. Microbiol.">
        <title>Salicibibacter kimchii gen. nov., sp. nov., a moderately halophilic and alkalitolerant bacterium in the family Bacillaceae, isolated from kimchi.</title>
        <authorList>
            <person name="Jang J.Y."/>
            <person name="Oh Y.J."/>
            <person name="Lim S.K."/>
            <person name="Park H.K."/>
            <person name="Lee C."/>
            <person name="Kim J.Y."/>
            <person name="Lee M.A."/>
            <person name="Choi H.J."/>
        </authorList>
    </citation>
    <scope>NUCLEOTIDE SEQUENCE [LARGE SCALE GENOMIC DNA]</scope>
    <source>
        <strain evidence="1 2">NKC1-1</strain>
    </source>
</reference>
<name>A0A345C024_9BACI</name>
<dbReference type="Gene3D" id="3.40.630.30">
    <property type="match status" value="1"/>
</dbReference>
<protein>
    <recommendedName>
        <fullName evidence="3">GNAT family N-acetyltransferase</fullName>
    </recommendedName>
</protein>
<dbReference type="EMBL" id="CP031092">
    <property type="protein sequence ID" value="AXF56555.1"/>
    <property type="molecule type" value="Genomic_DNA"/>
</dbReference>
<sequence length="102" mass="11427">MVNADPSEIEIIPLSRELEGEIKGFVCSDNSKVDHFLKEEALVLQESGSCRTHLLYYDGRLVGTNCLGTAYDMLIEGRCTAYIYLRKALGASLGFFFISQKR</sequence>
<keyword evidence="2" id="KW-1185">Reference proteome</keyword>
<gene>
    <name evidence="1" type="ORF">DT065_11330</name>
</gene>
<dbReference type="Proteomes" id="UP000252100">
    <property type="component" value="Chromosome"/>
</dbReference>
<dbReference type="KEGG" id="rue:DT065_11330"/>
<organism evidence="1 2">
    <name type="scientific">Salicibibacter kimchii</name>
    <dbReference type="NCBI Taxonomy" id="2099786"/>
    <lineage>
        <taxon>Bacteria</taxon>
        <taxon>Bacillati</taxon>
        <taxon>Bacillota</taxon>
        <taxon>Bacilli</taxon>
        <taxon>Bacillales</taxon>
        <taxon>Bacillaceae</taxon>
        <taxon>Salicibibacter</taxon>
    </lineage>
</organism>
<evidence type="ECO:0008006" key="3">
    <source>
        <dbReference type="Google" id="ProtNLM"/>
    </source>
</evidence>
<evidence type="ECO:0000313" key="1">
    <source>
        <dbReference type="EMBL" id="AXF56555.1"/>
    </source>
</evidence>
<accession>A0A345C024</accession>